<dbReference type="PANTHER" id="PTHR42760:SF133">
    <property type="entry name" value="3-OXOACYL-[ACYL-CARRIER-PROTEIN] REDUCTASE"/>
    <property type="match status" value="1"/>
</dbReference>
<evidence type="ECO:0000256" key="2">
    <source>
        <dbReference type="ARBA" id="ARBA00023002"/>
    </source>
</evidence>
<comment type="similarity">
    <text evidence="1 3">Belongs to the short-chain dehydrogenases/reductases (SDR) family.</text>
</comment>
<dbReference type="SUPFAM" id="SSF51735">
    <property type="entry name" value="NAD(P)-binding Rossmann-fold domains"/>
    <property type="match status" value="1"/>
</dbReference>
<evidence type="ECO:0000313" key="4">
    <source>
        <dbReference type="EMBL" id="MBB6205793.1"/>
    </source>
</evidence>
<evidence type="ECO:0000256" key="1">
    <source>
        <dbReference type="ARBA" id="ARBA00006484"/>
    </source>
</evidence>
<dbReference type="GO" id="GO:0016616">
    <property type="term" value="F:oxidoreductase activity, acting on the CH-OH group of donors, NAD or NADP as acceptor"/>
    <property type="evidence" value="ECO:0007669"/>
    <property type="project" value="TreeGrafter"/>
</dbReference>
<dbReference type="Gene3D" id="3.40.50.720">
    <property type="entry name" value="NAD(P)-binding Rossmann-like Domain"/>
    <property type="match status" value="1"/>
</dbReference>
<dbReference type="PRINTS" id="PR00080">
    <property type="entry name" value="SDRFAMILY"/>
</dbReference>
<evidence type="ECO:0000256" key="3">
    <source>
        <dbReference type="RuleBase" id="RU000363"/>
    </source>
</evidence>
<comment type="caution">
    <text evidence="4">The sequence shown here is derived from an EMBL/GenBank/DDBJ whole genome shotgun (WGS) entry which is preliminary data.</text>
</comment>
<dbReference type="InterPro" id="IPR002347">
    <property type="entry name" value="SDR_fam"/>
</dbReference>
<evidence type="ECO:0000313" key="5">
    <source>
        <dbReference type="Proteomes" id="UP000518681"/>
    </source>
</evidence>
<dbReference type="PANTHER" id="PTHR42760">
    <property type="entry name" value="SHORT-CHAIN DEHYDROGENASES/REDUCTASES FAMILY MEMBER"/>
    <property type="match status" value="1"/>
</dbReference>
<dbReference type="PRINTS" id="PR00081">
    <property type="entry name" value="GDHRDH"/>
</dbReference>
<accession>A0AAW3V5D4</accession>
<gene>
    <name evidence="4" type="ORF">GGD69_006688</name>
</gene>
<organism evidence="4 5">
    <name type="scientific">Paraburkholderia fungorum</name>
    <dbReference type="NCBI Taxonomy" id="134537"/>
    <lineage>
        <taxon>Bacteria</taxon>
        <taxon>Pseudomonadati</taxon>
        <taxon>Pseudomonadota</taxon>
        <taxon>Betaproteobacteria</taxon>
        <taxon>Burkholderiales</taxon>
        <taxon>Burkholderiaceae</taxon>
        <taxon>Paraburkholderia</taxon>
    </lineage>
</organism>
<name>A0AAW3V5D4_9BURK</name>
<dbReference type="GO" id="GO:0006633">
    <property type="term" value="P:fatty acid biosynthetic process"/>
    <property type="evidence" value="ECO:0007669"/>
    <property type="project" value="TreeGrafter"/>
</dbReference>
<dbReference type="RefSeq" id="WP_183801842.1">
    <property type="nucleotide sequence ID" value="NZ_JACIII010000015.1"/>
</dbReference>
<protein>
    <submittedName>
        <fullName evidence="4">NAD(P)-dependent dehydrogenase (Short-subunit alcohol dehydrogenase family)</fullName>
    </submittedName>
</protein>
<dbReference type="GO" id="GO:0048038">
    <property type="term" value="F:quinone binding"/>
    <property type="evidence" value="ECO:0007669"/>
    <property type="project" value="TreeGrafter"/>
</dbReference>
<dbReference type="Pfam" id="PF00106">
    <property type="entry name" value="adh_short"/>
    <property type="match status" value="1"/>
</dbReference>
<dbReference type="EMBL" id="JACIIK010000014">
    <property type="protein sequence ID" value="MBB6205793.1"/>
    <property type="molecule type" value="Genomic_DNA"/>
</dbReference>
<sequence length="233" mass="24645">MQRIAVVTGGNRGLGLAATKQLAARGYVTVIGSRDIDAGEAAAKALRFEQLAVHASQLDLADSQSVDAFFERVIRDFGRVDVLLNSAGIYLEGADGFLEIDEATLLESINVNTVGAWRTCKAVAPQMIRQAYGRIVNVSSGWGALAGMDANAAAYRISKAGLNALTRVVAADLAKYGDIKVNAVCPGWVRTRMGGPDAELSAEEAASHVVWAASFGENDPTGGFFKLREAIAW</sequence>
<keyword evidence="2" id="KW-0560">Oxidoreductase</keyword>
<dbReference type="InterPro" id="IPR036291">
    <property type="entry name" value="NAD(P)-bd_dom_sf"/>
</dbReference>
<proteinExistence type="inferred from homology"/>
<dbReference type="AlphaFoldDB" id="A0AAW3V5D4"/>
<reference evidence="4 5" key="1">
    <citation type="submission" date="2020-08" db="EMBL/GenBank/DDBJ databases">
        <title>Genomic Encyclopedia of Type Strains, Phase IV (KMG-V): Genome sequencing to study the core and pangenomes of soil and plant-associated prokaryotes.</title>
        <authorList>
            <person name="Whitman W."/>
        </authorList>
    </citation>
    <scope>NUCLEOTIDE SEQUENCE [LARGE SCALE GENOMIC DNA]</scope>
    <source>
        <strain evidence="4 5">SEMIA 4013</strain>
    </source>
</reference>
<dbReference type="Proteomes" id="UP000518681">
    <property type="component" value="Unassembled WGS sequence"/>
</dbReference>